<gene>
    <name evidence="2" type="ORF">GCM10010276_17620</name>
</gene>
<reference evidence="3" key="1">
    <citation type="journal article" date="2019" name="Int. J. Syst. Evol. Microbiol.">
        <title>The Global Catalogue of Microorganisms (GCM) 10K type strain sequencing project: providing services to taxonomists for standard genome sequencing and annotation.</title>
        <authorList>
            <consortium name="The Broad Institute Genomics Platform"/>
            <consortium name="The Broad Institute Genome Sequencing Center for Infectious Disease"/>
            <person name="Wu L."/>
            <person name="Ma J."/>
        </authorList>
    </citation>
    <scope>NUCLEOTIDE SEQUENCE [LARGE SCALE GENOMIC DNA]</scope>
    <source>
        <strain evidence="3">JCM 4395</strain>
    </source>
</reference>
<evidence type="ECO:0000313" key="3">
    <source>
        <dbReference type="Proteomes" id="UP001501777"/>
    </source>
</evidence>
<organism evidence="2 3">
    <name type="scientific">Streptomyces longisporus</name>
    <dbReference type="NCBI Taxonomy" id="1948"/>
    <lineage>
        <taxon>Bacteria</taxon>
        <taxon>Bacillati</taxon>
        <taxon>Actinomycetota</taxon>
        <taxon>Actinomycetes</taxon>
        <taxon>Kitasatosporales</taxon>
        <taxon>Streptomycetaceae</taxon>
        <taxon>Streptomyces</taxon>
    </lineage>
</organism>
<sequence length="54" mass="5471">MRASAVLAAIALAGAILLSGAAQVLADDQDDVPTNDVGHVKGDPDFGKFEGTFN</sequence>
<keyword evidence="3" id="KW-1185">Reference proteome</keyword>
<feature type="chain" id="PRO_5045634839" description="Secreted protein" evidence="1">
    <location>
        <begin position="27"/>
        <end position="54"/>
    </location>
</feature>
<dbReference type="EMBL" id="BAAASG010000005">
    <property type="protein sequence ID" value="GAA2481276.1"/>
    <property type="molecule type" value="Genomic_DNA"/>
</dbReference>
<evidence type="ECO:0000256" key="1">
    <source>
        <dbReference type="SAM" id="SignalP"/>
    </source>
</evidence>
<dbReference type="RefSeq" id="WP_344399538.1">
    <property type="nucleotide sequence ID" value="NZ_BAAASG010000005.1"/>
</dbReference>
<keyword evidence="1" id="KW-0732">Signal</keyword>
<accession>A0ABP5YH34</accession>
<comment type="caution">
    <text evidence="2">The sequence shown here is derived from an EMBL/GenBank/DDBJ whole genome shotgun (WGS) entry which is preliminary data.</text>
</comment>
<feature type="signal peptide" evidence="1">
    <location>
        <begin position="1"/>
        <end position="26"/>
    </location>
</feature>
<dbReference type="Proteomes" id="UP001501777">
    <property type="component" value="Unassembled WGS sequence"/>
</dbReference>
<name>A0ABP5YH34_STRLO</name>
<proteinExistence type="predicted"/>
<protein>
    <recommendedName>
        <fullName evidence="4">Secreted protein</fullName>
    </recommendedName>
</protein>
<evidence type="ECO:0008006" key="4">
    <source>
        <dbReference type="Google" id="ProtNLM"/>
    </source>
</evidence>
<evidence type="ECO:0000313" key="2">
    <source>
        <dbReference type="EMBL" id="GAA2481276.1"/>
    </source>
</evidence>